<accession>A0A0N8NSZ6</accession>
<gene>
    <name evidence="6" type="ORF">OXPF_28570</name>
</gene>
<dbReference type="Pfam" id="PF05105">
    <property type="entry name" value="Phage_holin_4_1"/>
    <property type="match status" value="1"/>
</dbReference>
<feature type="transmembrane region" description="Helical" evidence="5">
    <location>
        <begin position="67"/>
        <end position="88"/>
    </location>
</feature>
<reference evidence="6 7" key="1">
    <citation type="submission" date="2015-09" db="EMBL/GenBank/DDBJ databases">
        <title>Genome sequence of Oxobacter pfennigii DSM 3222.</title>
        <authorList>
            <person name="Poehlein A."/>
            <person name="Bengelsdorf F.R."/>
            <person name="Schiel-Bengelsdorf B."/>
            <person name="Duerre P."/>
            <person name="Daniel R."/>
        </authorList>
    </citation>
    <scope>NUCLEOTIDE SEQUENCE [LARGE SCALE GENOMIC DNA]</scope>
    <source>
        <strain evidence="6 7">DSM 3222</strain>
    </source>
</reference>
<sequence>MDNFFEIVQNWHEKLAISLVISYFSQFQTSILVLVILIMLDTIFGISNAIKQKRFYFSKLKKLFKKLITYFSSIATIRLVEIGVASFIQTSFLTNIISSFLIITESLSILKNLTLLGAPLPSGFSKLIMKYLRIEPLDDLLTSNTNVQSYISEIMDMMDYQVPGIKDEPMKVILKIRLEEWARFITSLDLQFLENNTKDNDLIFFRVASLFNTAEEVINTKIADAGISDECIKTFNNWNEPQFKKWLEGIREVCYSDISPERKKSLIFEKIIVAAYQAIVDVQKGEALLFKNNCKN</sequence>
<keyword evidence="3 5" id="KW-1133">Transmembrane helix</keyword>
<evidence type="ECO:0000313" key="7">
    <source>
        <dbReference type="Proteomes" id="UP000050326"/>
    </source>
</evidence>
<keyword evidence="2 5" id="KW-0812">Transmembrane</keyword>
<evidence type="ECO:0000256" key="1">
    <source>
        <dbReference type="ARBA" id="ARBA00004141"/>
    </source>
</evidence>
<comment type="subcellular location">
    <subcellularLocation>
        <location evidence="1">Membrane</location>
        <topology evidence="1">Multi-pass membrane protein</topology>
    </subcellularLocation>
</comment>
<dbReference type="Proteomes" id="UP000050326">
    <property type="component" value="Unassembled WGS sequence"/>
</dbReference>
<dbReference type="AlphaFoldDB" id="A0A0N8NSZ6"/>
<dbReference type="InterPro" id="IPR006480">
    <property type="entry name" value="Phage_holin_4_1"/>
</dbReference>
<evidence type="ECO:0000313" key="6">
    <source>
        <dbReference type="EMBL" id="KPU43416.1"/>
    </source>
</evidence>
<proteinExistence type="predicted"/>
<evidence type="ECO:0000256" key="2">
    <source>
        <dbReference type="ARBA" id="ARBA00022692"/>
    </source>
</evidence>
<organism evidence="6 7">
    <name type="scientific">Oxobacter pfennigii</name>
    <dbReference type="NCBI Taxonomy" id="36849"/>
    <lineage>
        <taxon>Bacteria</taxon>
        <taxon>Bacillati</taxon>
        <taxon>Bacillota</taxon>
        <taxon>Clostridia</taxon>
        <taxon>Eubacteriales</taxon>
        <taxon>Clostridiaceae</taxon>
        <taxon>Oxobacter</taxon>
    </lineage>
</organism>
<evidence type="ECO:0000256" key="5">
    <source>
        <dbReference type="SAM" id="Phobius"/>
    </source>
</evidence>
<dbReference type="EMBL" id="LKET01000039">
    <property type="protein sequence ID" value="KPU43416.1"/>
    <property type="molecule type" value="Genomic_DNA"/>
</dbReference>
<feature type="transmembrane region" description="Helical" evidence="5">
    <location>
        <begin position="20"/>
        <end position="46"/>
    </location>
</feature>
<protein>
    <submittedName>
        <fullName evidence="6">Holin family protein</fullName>
    </submittedName>
</protein>
<dbReference type="OrthoDB" id="88184at2"/>
<keyword evidence="4 5" id="KW-0472">Membrane</keyword>
<name>A0A0N8NSZ6_9CLOT</name>
<keyword evidence="7" id="KW-1185">Reference proteome</keyword>
<evidence type="ECO:0000256" key="4">
    <source>
        <dbReference type="ARBA" id="ARBA00023136"/>
    </source>
</evidence>
<evidence type="ECO:0000256" key="3">
    <source>
        <dbReference type="ARBA" id="ARBA00022989"/>
    </source>
</evidence>
<dbReference type="STRING" id="36849.OXPF_28570"/>
<comment type="caution">
    <text evidence="6">The sequence shown here is derived from an EMBL/GenBank/DDBJ whole genome shotgun (WGS) entry which is preliminary data.</text>
</comment>
<dbReference type="RefSeq" id="WP_054875863.1">
    <property type="nucleotide sequence ID" value="NZ_LKET01000039.1"/>
</dbReference>
<dbReference type="GO" id="GO:0016020">
    <property type="term" value="C:membrane"/>
    <property type="evidence" value="ECO:0007669"/>
    <property type="project" value="UniProtKB-SubCell"/>
</dbReference>